<dbReference type="Proteomes" id="UP000462435">
    <property type="component" value="Unassembled WGS sequence"/>
</dbReference>
<sequence>MSIAVPDLPVRKLTIDLAAGFARHWHGGDAYRSMYFNALSMSFPVGEQFFIDSVRAGLAALPDTPAHAPLRTLAAQFIGQEATHRHLHALYNRHLEQQGLRNHWQHWAQRRVDYCRRRRFSAVNQLAITAAYEHFTAVLAGAALGHQWLEGADEQMQTLWYWHSAEETEHKAVAFDLYRALGGGRLRRIAWYVYIFAVFATESTLQTLINLRRDRNLWRLRTWGSALRFWCGGNGMLRRCALPLLDYLRPGFHPDDDDNRASAARWLEDNRHRWTRVK</sequence>
<gene>
    <name evidence="2" type="ORF">GAK35_00183</name>
</gene>
<dbReference type="PIRSF" id="PIRSF007580">
    <property type="entry name" value="UCP07580"/>
    <property type="match status" value="1"/>
</dbReference>
<accession>A0A7V8G0F8</accession>
<dbReference type="Pfam" id="PF10118">
    <property type="entry name" value="Metal_hydrol"/>
    <property type="match status" value="1"/>
</dbReference>
<feature type="transmembrane region" description="Helical" evidence="1">
    <location>
        <begin position="189"/>
        <end position="211"/>
    </location>
</feature>
<evidence type="ECO:0000256" key="1">
    <source>
        <dbReference type="SAM" id="Phobius"/>
    </source>
</evidence>
<organism evidence="2 3">
    <name type="scientific">Herbaspirillum frisingense</name>
    <dbReference type="NCBI Taxonomy" id="92645"/>
    <lineage>
        <taxon>Bacteria</taxon>
        <taxon>Pseudomonadati</taxon>
        <taxon>Pseudomonadota</taxon>
        <taxon>Betaproteobacteria</taxon>
        <taxon>Burkholderiales</taxon>
        <taxon>Oxalobacteraceae</taxon>
        <taxon>Herbaspirillum</taxon>
    </lineage>
</organism>
<name>A0A7V8G0F8_9BURK</name>
<proteinExistence type="predicted"/>
<keyword evidence="1" id="KW-1133">Transmembrane helix</keyword>
<dbReference type="InterPro" id="IPR016516">
    <property type="entry name" value="UCP07580"/>
</dbReference>
<reference evidence="3" key="1">
    <citation type="journal article" date="2020" name="MBio">
        <title>Horizontal gene transfer to a defensive symbiont with a reduced genome amongst a multipartite beetle microbiome.</title>
        <authorList>
            <person name="Waterworth S.C."/>
            <person name="Florez L.V."/>
            <person name="Rees E.R."/>
            <person name="Hertweck C."/>
            <person name="Kaltenpoth M."/>
            <person name="Kwan J.C."/>
        </authorList>
    </citation>
    <scope>NUCLEOTIDE SEQUENCE [LARGE SCALE GENOMIC DNA]</scope>
</reference>
<dbReference type="PANTHER" id="PTHR39456">
    <property type="entry name" value="METAL-DEPENDENT HYDROLASE"/>
    <property type="match status" value="1"/>
</dbReference>
<dbReference type="AlphaFoldDB" id="A0A7V8G0F8"/>
<protein>
    <recommendedName>
        <fullName evidence="4">Metal-dependent hydrolase</fullName>
    </recommendedName>
</protein>
<comment type="caution">
    <text evidence="2">The sequence shown here is derived from an EMBL/GenBank/DDBJ whole genome shotgun (WGS) entry which is preliminary data.</text>
</comment>
<evidence type="ECO:0000313" key="2">
    <source>
        <dbReference type="EMBL" id="KAF1048633.1"/>
    </source>
</evidence>
<dbReference type="PANTHER" id="PTHR39456:SF1">
    <property type="entry name" value="METAL-DEPENDENT HYDROLASE"/>
    <property type="match status" value="1"/>
</dbReference>
<evidence type="ECO:0008006" key="4">
    <source>
        <dbReference type="Google" id="ProtNLM"/>
    </source>
</evidence>
<keyword evidence="1" id="KW-0812">Transmembrane</keyword>
<keyword evidence="1" id="KW-0472">Membrane</keyword>
<evidence type="ECO:0000313" key="3">
    <source>
        <dbReference type="Proteomes" id="UP000462435"/>
    </source>
</evidence>
<dbReference type="EMBL" id="WNDX01000003">
    <property type="protein sequence ID" value="KAF1048633.1"/>
    <property type="molecule type" value="Genomic_DNA"/>
</dbReference>